<evidence type="ECO:0000259" key="3">
    <source>
        <dbReference type="PROSITE" id="PS50887"/>
    </source>
</evidence>
<dbReference type="PANTHER" id="PTHR44757">
    <property type="entry name" value="DIGUANYLATE CYCLASE DGCP"/>
    <property type="match status" value="1"/>
</dbReference>
<reference evidence="4 5" key="1">
    <citation type="journal article" date="2013" name="J. Microbiol. Biotechnol.">
        <title>Novosphingobium ginsenosidimutans sp. nov., with the ability to convert ginsenoside.</title>
        <authorList>
            <person name="Kim J.K."/>
            <person name="He D."/>
            <person name="Liu Q.M."/>
            <person name="Park H.Y."/>
            <person name="Jung M.S."/>
            <person name="Yoon M.H."/>
            <person name="Kim S.C."/>
            <person name="Im W.T."/>
        </authorList>
    </citation>
    <scope>NUCLEOTIDE SEQUENCE [LARGE SCALE GENOMIC DNA]</scope>
    <source>
        <strain evidence="4 5">FW-6</strain>
    </source>
</reference>
<keyword evidence="1" id="KW-0472">Membrane</keyword>
<dbReference type="InterPro" id="IPR043128">
    <property type="entry name" value="Rev_trsase/Diguanyl_cyclase"/>
</dbReference>
<dbReference type="SMART" id="SM00052">
    <property type="entry name" value="EAL"/>
    <property type="match status" value="1"/>
</dbReference>
<keyword evidence="5" id="KW-1185">Reference proteome</keyword>
<feature type="domain" description="EAL" evidence="2">
    <location>
        <begin position="481"/>
        <end position="729"/>
    </location>
</feature>
<dbReference type="AlphaFoldDB" id="A0A5B8S4Q3"/>
<keyword evidence="1" id="KW-1133">Transmembrane helix</keyword>
<feature type="transmembrane region" description="Helical" evidence="1">
    <location>
        <begin position="12"/>
        <end position="36"/>
    </location>
</feature>
<dbReference type="Pfam" id="PF05228">
    <property type="entry name" value="CHASE4"/>
    <property type="match status" value="1"/>
</dbReference>
<dbReference type="InterPro" id="IPR052155">
    <property type="entry name" value="Biofilm_reg_signaling"/>
</dbReference>
<dbReference type="Pfam" id="PF00563">
    <property type="entry name" value="EAL"/>
    <property type="match status" value="1"/>
</dbReference>
<dbReference type="PANTHER" id="PTHR44757:SF4">
    <property type="entry name" value="DIGUANYLATE CYCLASE DGCE-RELATED"/>
    <property type="match status" value="1"/>
</dbReference>
<sequence>MNADYEAKPRSWLFGPMAGLAAGALGLLVLLSVFLIQRFDRAATEREEHMVENGLAVVIAELNRVVATQVEWDGAVANLDNRFDPNWADFNIGNYLHVFHGFSHAYVLGPDDRVVYASTHGERAALTDYIPFRAAAESLLPEVRAQERARPKPGKRPGKNNIVIPSIQANRIALIGGQPYMVSATLVQPDFGEHLPKQARAPIVIAAKPIDHAMLKAFADRYLLEDLVVRSPEAVASADGQLLLANRAGIPIAALTWTPRRPGTMLLVQLAAPLFLLLALLAALAWRVIQRGSAIATDLIASEARAKHAAFHDSLTRLPNRAYLFERLGQSLRRVEGPETALAVLCVDLDRFKEVNDTLGHNAGDALLEAMAERLRQACSEATCVARLGGDEFVVLLETSDEAAALVLGRRIIRAVSERVVSEYGKIEVACSIGLAFIEEPGVEPSEALRWADVALYRSKESGGRRVSRFSPDMDQALRHRLQLEVELREAIGTDQFGMVYQPHFDRRRNLKGYEALLRWNHPTRGAISPSVFVPLAEDSGLILALGEQVLRQVFEETRDWRGVTVAVNVSAVQLRARGFAAQVMRIMAAAGANPRGYEIEVTETALLGDDQETVNNIDALKRMGFAIALDDFGTGFSSLNVLQRFSVDKIKIDCSFVAALGAGRGSEALIEAIVNLARGLDMVVVAEGVETEAQWDHLVKAGCRQFQGHLLGRPQPVSTINRALPDQRRASAA</sequence>
<dbReference type="InterPro" id="IPR007892">
    <property type="entry name" value="CHASE4"/>
</dbReference>
<gene>
    <name evidence="4" type="ORF">FRF71_09795</name>
</gene>
<protein>
    <submittedName>
        <fullName evidence="4">Bifunctional diguanylate cyclase/phosphodiesterase</fullName>
    </submittedName>
</protein>
<feature type="domain" description="GGDEF" evidence="3">
    <location>
        <begin position="340"/>
        <end position="472"/>
    </location>
</feature>
<evidence type="ECO:0000256" key="1">
    <source>
        <dbReference type="SAM" id="Phobius"/>
    </source>
</evidence>
<feature type="transmembrane region" description="Helical" evidence="1">
    <location>
        <begin position="266"/>
        <end position="286"/>
    </location>
</feature>
<evidence type="ECO:0000313" key="5">
    <source>
        <dbReference type="Proteomes" id="UP000321172"/>
    </source>
</evidence>
<dbReference type="InterPro" id="IPR035919">
    <property type="entry name" value="EAL_sf"/>
</dbReference>
<dbReference type="OrthoDB" id="9814202at2"/>
<dbReference type="CDD" id="cd01949">
    <property type="entry name" value="GGDEF"/>
    <property type="match status" value="1"/>
</dbReference>
<evidence type="ECO:0000313" key="4">
    <source>
        <dbReference type="EMBL" id="QEA16400.1"/>
    </source>
</evidence>
<dbReference type="SUPFAM" id="SSF141868">
    <property type="entry name" value="EAL domain-like"/>
    <property type="match status" value="1"/>
</dbReference>
<dbReference type="SUPFAM" id="SSF55073">
    <property type="entry name" value="Nucleotide cyclase"/>
    <property type="match status" value="1"/>
</dbReference>
<dbReference type="InterPro" id="IPR001633">
    <property type="entry name" value="EAL_dom"/>
</dbReference>
<dbReference type="Proteomes" id="UP000321172">
    <property type="component" value="Chromosome"/>
</dbReference>
<dbReference type="PROSITE" id="PS50887">
    <property type="entry name" value="GGDEF"/>
    <property type="match status" value="1"/>
</dbReference>
<dbReference type="EMBL" id="CP042345">
    <property type="protein sequence ID" value="QEA16400.1"/>
    <property type="molecule type" value="Genomic_DNA"/>
</dbReference>
<accession>A0A5B8S4Q3</accession>
<keyword evidence="1" id="KW-0812">Transmembrane</keyword>
<dbReference type="Gene3D" id="3.30.70.270">
    <property type="match status" value="1"/>
</dbReference>
<dbReference type="Gene3D" id="3.20.20.450">
    <property type="entry name" value="EAL domain"/>
    <property type="match status" value="1"/>
</dbReference>
<dbReference type="CDD" id="cd01948">
    <property type="entry name" value="EAL"/>
    <property type="match status" value="1"/>
</dbReference>
<proteinExistence type="predicted"/>
<dbReference type="NCBIfam" id="TIGR00254">
    <property type="entry name" value="GGDEF"/>
    <property type="match status" value="1"/>
</dbReference>
<dbReference type="KEGG" id="ngf:FRF71_09795"/>
<evidence type="ECO:0000259" key="2">
    <source>
        <dbReference type="PROSITE" id="PS50883"/>
    </source>
</evidence>
<dbReference type="InterPro" id="IPR029787">
    <property type="entry name" value="Nucleotide_cyclase"/>
</dbReference>
<dbReference type="SMART" id="SM00267">
    <property type="entry name" value="GGDEF"/>
    <property type="match status" value="1"/>
</dbReference>
<organism evidence="4 5">
    <name type="scientific">Novosphingobium ginsenosidimutans</name>
    <dbReference type="NCBI Taxonomy" id="1176536"/>
    <lineage>
        <taxon>Bacteria</taxon>
        <taxon>Pseudomonadati</taxon>
        <taxon>Pseudomonadota</taxon>
        <taxon>Alphaproteobacteria</taxon>
        <taxon>Sphingomonadales</taxon>
        <taxon>Sphingomonadaceae</taxon>
        <taxon>Novosphingobium</taxon>
    </lineage>
</organism>
<name>A0A5B8S4Q3_9SPHN</name>
<dbReference type="PROSITE" id="PS50883">
    <property type="entry name" value="EAL"/>
    <property type="match status" value="1"/>
</dbReference>
<dbReference type="Pfam" id="PF00990">
    <property type="entry name" value="GGDEF"/>
    <property type="match status" value="1"/>
</dbReference>
<dbReference type="RefSeq" id="WP_147090481.1">
    <property type="nucleotide sequence ID" value="NZ_BAABJD010000006.1"/>
</dbReference>
<dbReference type="InterPro" id="IPR000160">
    <property type="entry name" value="GGDEF_dom"/>
</dbReference>